<keyword evidence="4" id="KW-0997">Cell inner membrane</keyword>
<keyword evidence="14" id="KW-0697">Rotamase</keyword>
<keyword evidence="6 15" id="KW-1133">Transmembrane helix</keyword>
<evidence type="ECO:0000256" key="3">
    <source>
        <dbReference type="ARBA" id="ARBA00022475"/>
    </source>
</evidence>
<evidence type="ECO:0000313" key="18">
    <source>
        <dbReference type="Proteomes" id="UP001500738"/>
    </source>
</evidence>
<keyword evidence="14" id="KW-0413">Isomerase</keyword>
<dbReference type="InterPro" id="IPR052029">
    <property type="entry name" value="PpiD_chaperone"/>
</dbReference>
<dbReference type="SUPFAM" id="SSF109998">
    <property type="entry name" value="Triger factor/SurA peptide-binding domain-like"/>
    <property type="match status" value="1"/>
</dbReference>
<evidence type="ECO:0000256" key="9">
    <source>
        <dbReference type="ARBA" id="ARBA00030642"/>
    </source>
</evidence>
<evidence type="ECO:0000256" key="13">
    <source>
        <dbReference type="ARBA" id="ARBA00042775"/>
    </source>
</evidence>
<organism evidence="17 18">
    <name type="scientific">Sphingopyxis soli</name>
    <dbReference type="NCBI Taxonomy" id="592051"/>
    <lineage>
        <taxon>Bacteria</taxon>
        <taxon>Pseudomonadati</taxon>
        <taxon>Pseudomonadota</taxon>
        <taxon>Alphaproteobacteria</taxon>
        <taxon>Sphingomonadales</taxon>
        <taxon>Sphingomonadaceae</taxon>
        <taxon>Sphingopyxis</taxon>
    </lineage>
</organism>
<dbReference type="Pfam" id="PF13145">
    <property type="entry name" value="Rotamase_2"/>
    <property type="match status" value="1"/>
</dbReference>
<name>A0ABP3X8R4_9SPHN</name>
<evidence type="ECO:0000256" key="11">
    <source>
        <dbReference type="ARBA" id="ARBA00038408"/>
    </source>
</evidence>
<evidence type="ECO:0000256" key="2">
    <source>
        <dbReference type="ARBA" id="ARBA00018370"/>
    </source>
</evidence>
<comment type="caution">
    <text evidence="17">The sequence shown here is derived from an EMBL/GenBank/DDBJ whole genome shotgun (WGS) entry which is preliminary data.</text>
</comment>
<evidence type="ECO:0000256" key="4">
    <source>
        <dbReference type="ARBA" id="ARBA00022519"/>
    </source>
</evidence>
<keyword evidence="5 15" id="KW-0812">Transmembrane</keyword>
<proteinExistence type="inferred from homology"/>
<gene>
    <name evidence="17" type="ORF">GCM10009115_07200</name>
</gene>
<reference evidence="18" key="1">
    <citation type="journal article" date="2019" name="Int. J. Syst. Evol. Microbiol.">
        <title>The Global Catalogue of Microorganisms (GCM) 10K type strain sequencing project: providing services to taxonomists for standard genome sequencing and annotation.</title>
        <authorList>
            <consortium name="The Broad Institute Genomics Platform"/>
            <consortium name="The Broad Institute Genome Sequencing Center for Infectious Disease"/>
            <person name="Wu L."/>
            <person name="Ma J."/>
        </authorList>
    </citation>
    <scope>NUCLEOTIDE SEQUENCE [LARGE SCALE GENOMIC DNA]</scope>
    <source>
        <strain evidence="18">JCM 15910</strain>
    </source>
</reference>
<dbReference type="InterPro" id="IPR027304">
    <property type="entry name" value="Trigger_fact/SurA_dom_sf"/>
</dbReference>
<keyword evidence="8" id="KW-0143">Chaperone</keyword>
<evidence type="ECO:0000259" key="16">
    <source>
        <dbReference type="PROSITE" id="PS50198"/>
    </source>
</evidence>
<accession>A0ABP3X8R4</accession>
<dbReference type="PROSITE" id="PS50198">
    <property type="entry name" value="PPIC_PPIASE_2"/>
    <property type="match status" value="1"/>
</dbReference>
<dbReference type="SUPFAM" id="SSF54534">
    <property type="entry name" value="FKBP-like"/>
    <property type="match status" value="1"/>
</dbReference>
<evidence type="ECO:0000256" key="1">
    <source>
        <dbReference type="ARBA" id="ARBA00004382"/>
    </source>
</evidence>
<keyword evidence="3" id="KW-1003">Cell membrane</keyword>
<evidence type="ECO:0000313" key="17">
    <source>
        <dbReference type="EMBL" id="GAA0862063.1"/>
    </source>
</evidence>
<sequence>MITSLRRLFGSTLGKIIALGFIALIGVLFALGDVTGNASFGGLGGANVAKVGKSQLGVGELRERVRLAYNQARQQQPGLTMTAFVESGGLDQALNQMIDGIAFEQFATELGFSVSKRQIDGRIADIPAFSGVSGKFDQKTFENFLRQQGMTEAQLRRDIKQQLLLEQIGAPIGNLPRIATGIASPYTALLLEQRSGQATFIPASIFAPKNDPGDAALQSFLAQNKSKFTVPERRVLQYALFDRSAVPVPAVSDAEIEKAYKANAAQYAASETRRFAQVIAPDQATANSIAAKARTGTPLAAAAQASGLSASTTGELTLSAYAATTSDAMAKTAFAAKRGDILGPTQTGLGWAVARVEAVTAKPARSLADATPEIRAELAKNKANEAMVDYFNAVQDAVNSGASIEEIAADRKLKVEETPALLPSGRAPKVPGFALAPELAPMVSGAFQGSGEGESQIATLVENEKFAVYSVKSIVAAAPPPFAEIRPALLEEWRFAEGQKVARNKARAIVKAVEGGQSLAEAARAAGPNIGNVQTIGGRRSELGRDGKGVPPELALLFSMAKNSVKTLEIPGNRGWMVIALDKVDRPDPKSIEPARVAALAQPLASAFGNELVEQLAAEAKRRVGVTINKDLVDQLRKELTGAAPVGE</sequence>
<dbReference type="Proteomes" id="UP001500738">
    <property type="component" value="Unassembled WGS sequence"/>
</dbReference>
<dbReference type="PANTHER" id="PTHR47529:SF1">
    <property type="entry name" value="PERIPLASMIC CHAPERONE PPID"/>
    <property type="match status" value="1"/>
</dbReference>
<dbReference type="RefSeq" id="WP_215355961.1">
    <property type="nucleotide sequence ID" value="NZ_BAAAFE010000003.1"/>
</dbReference>
<evidence type="ECO:0000256" key="10">
    <source>
        <dbReference type="ARBA" id="ARBA00031484"/>
    </source>
</evidence>
<feature type="transmembrane region" description="Helical" evidence="15">
    <location>
        <begin position="12"/>
        <end position="31"/>
    </location>
</feature>
<evidence type="ECO:0000256" key="8">
    <source>
        <dbReference type="ARBA" id="ARBA00023186"/>
    </source>
</evidence>
<dbReference type="Gene3D" id="1.10.4030.10">
    <property type="entry name" value="Porin chaperone SurA, peptide-binding domain"/>
    <property type="match status" value="1"/>
</dbReference>
<dbReference type="EMBL" id="BAAAFE010000003">
    <property type="protein sequence ID" value="GAA0862063.1"/>
    <property type="molecule type" value="Genomic_DNA"/>
</dbReference>
<evidence type="ECO:0000256" key="7">
    <source>
        <dbReference type="ARBA" id="ARBA00023136"/>
    </source>
</evidence>
<feature type="domain" description="PpiC" evidence="16">
    <location>
        <begin position="231"/>
        <end position="358"/>
    </location>
</feature>
<dbReference type="Gene3D" id="3.10.50.40">
    <property type="match status" value="1"/>
</dbReference>
<evidence type="ECO:0000256" key="15">
    <source>
        <dbReference type="SAM" id="Phobius"/>
    </source>
</evidence>
<dbReference type="InterPro" id="IPR000297">
    <property type="entry name" value="PPIase_PpiC"/>
</dbReference>
<keyword evidence="18" id="KW-1185">Reference proteome</keyword>
<evidence type="ECO:0000256" key="6">
    <source>
        <dbReference type="ARBA" id="ARBA00022989"/>
    </source>
</evidence>
<comment type="similarity">
    <text evidence="11">Belongs to the PpiD chaperone family.</text>
</comment>
<evidence type="ECO:0000256" key="5">
    <source>
        <dbReference type="ARBA" id="ARBA00022692"/>
    </source>
</evidence>
<evidence type="ECO:0000256" key="12">
    <source>
        <dbReference type="ARBA" id="ARBA00040743"/>
    </source>
</evidence>
<dbReference type="InterPro" id="IPR046357">
    <property type="entry name" value="PPIase_dom_sf"/>
</dbReference>
<protein>
    <recommendedName>
        <fullName evidence="2">Parvulin-like PPIase</fullName>
    </recommendedName>
    <alternativeName>
        <fullName evidence="9">Peptidyl-prolyl cis-trans isomerase plp</fullName>
    </alternativeName>
    <alternativeName>
        <fullName evidence="12">Periplasmic chaperone PpiD</fullName>
    </alternativeName>
    <alternativeName>
        <fullName evidence="13">Periplasmic folding chaperone</fullName>
    </alternativeName>
    <alternativeName>
        <fullName evidence="10">Rotamase plp</fullName>
    </alternativeName>
</protein>
<comment type="subcellular location">
    <subcellularLocation>
        <location evidence="1">Cell inner membrane</location>
        <topology evidence="1">Single-pass type II membrane protein</topology>
        <orientation evidence="1">Periplasmic side</orientation>
    </subcellularLocation>
</comment>
<keyword evidence="7 15" id="KW-0472">Membrane</keyword>
<evidence type="ECO:0000256" key="14">
    <source>
        <dbReference type="PROSITE-ProRule" id="PRU00278"/>
    </source>
</evidence>
<dbReference type="PANTHER" id="PTHR47529">
    <property type="entry name" value="PEPTIDYL-PROLYL CIS-TRANS ISOMERASE D"/>
    <property type="match status" value="1"/>
</dbReference>
<dbReference type="Pfam" id="PF13624">
    <property type="entry name" value="SurA_N_3"/>
    <property type="match status" value="1"/>
</dbReference>